<organism evidence="10 11">
    <name type="scientific">Pinctada imbricata</name>
    <name type="common">Atlantic pearl-oyster</name>
    <name type="synonym">Pinctada martensii</name>
    <dbReference type="NCBI Taxonomy" id="66713"/>
    <lineage>
        <taxon>Eukaryota</taxon>
        <taxon>Metazoa</taxon>
        <taxon>Spiralia</taxon>
        <taxon>Lophotrochozoa</taxon>
        <taxon>Mollusca</taxon>
        <taxon>Bivalvia</taxon>
        <taxon>Autobranchia</taxon>
        <taxon>Pteriomorphia</taxon>
        <taxon>Pterioida</taxon>
        <taxon>Pterioidea</taxon>
        <taxon>Pteriidae</taxon>
        <taxon>Pinctada</taxon>
    </lineage>
</organism>
<keyword evidence="4" id="KW-0297">G-protein coupled receptor</keyword>
<protein>
    <recommendedName>
        <fullName evidence="9">G-protein coupled receptors family 1 profile domain-containing protein</fullName>
    </recommendedName>
</protein>
<feature type="transmembrane region" description="Helical" evidence="8">
    <location>
        <begin position="126"/>
        <end position="149"/>
    </location>
</feature>
<dbReference type="Gene3D" id="1.20.1070.10">
    <property type="entry name" value="Rhodopsin 7-helix transmembrane proteins"/>
    <property type="match status" value="1"/>
</dbReference>
<keyword evidence="2 8" id="KW-0812">Transmembrane</keyword>
<sequence length="267" mass="30954">MKAHIIERKARPFILIVWLISIAVATPILVYRKVYSREWKDHIELWCDDAEWPLVERAADDQNPPSFYRPGRIAYWTTISIFLFILPISAMVGAYCGIIKTLWKTKKPGERISKDNRVQNKMKRKVIIMLITIVAVFAICWCPLQISILFSEYKPELEMMGDWYNKLTFSANLLAFSNSALNPLIYAGFNENFRKGNNIFRRGKRNDKSSKDFGLSGVDFSARSCFRIFGKCSSFHQSEDADSPWAPGLTLECYSFRGSQLFQWKFL</sequence>
<comment type="caution">
    <text evidence="10">The sequence shown here is derived from an EMBL/GenBank/DDBJ whole genome shotgun (WGS) entry which is preliminary data.</text>
</comment>
<feature type="domain" description="G-protein coupled receptors family 1 profile" evidence="9">
    <location>
        <begin position="1"/>
        <end position="186"/>
    </location>
</feature>
<dbReference type="EMBL" id="VSWD01000010">
    <property type="protein sequence ID" value="KAK3089852.1"/>
    <property type="molecule type" value="Genomic_DNA"/>
</dbReference>
<gene>
    <name evidence="10" type="ORF">FSP39_007073</name>
</gene>
<feature type="transmembrane region" description="Helical" evidence="8">
    <location>
        <begin position="12"/>
        <end position="31"/>
    </location>
</feature>
<evidence type="ECO:0000256" key="2">
    <source>
        <dbReference type="ARBA" id="ARBA00022692"/>
    </source>
</evidence>
<accession>A0AA88XPJ1</accession>
<evidence type="ECO:0000256" key="7">
    <source>
        <dbReference type="ARBA" id="ARBA00023224"/>
    </source>
</evidence>
<evidence type="ECO:0000256" key="5">
    <source>
        <dbReference type="ARBA" id="ARBA00023136"/>
    </source>
</evidence>
<reference evidence="10" key="1">
    <citation type="submission" date="2019-08" db="EMBL/GenBank/DDBJ databases">
        <title>The improved chromosome-level genome for the pearl oyster Pinctada fucata martensii using PacBio sequencing and Hi-C.</title>
        <authorList>
            <person name="Zheng Z."/>
        </authorList>
    </citation>
    <scope>NUCLEOTIDE SEQUENCE</scope>
    <source>
        <strain evidence="10">ZZ-2019</strain>
        <tissue evidence="10">Adductor muscle</tissue>
    </source>
</reference>
<keyword evidence="6" id="KW-0675">Receptor</keyword>
<dbReference type="AlphaFoldDB" id="A0AA88XPJ1"/>
<dbReference type="PROSITE" id="PS50262">
    <property type="entry name" value="G_PROTEIN_RECEP_F1_2"/>
    <property type="match status" value="1"/>
</dbReference>
<dbReference type="Pfam" id="PF00001">
    <property type="entry name" value="7tm_1"/>
    <property type="match status" value="1"/>
</dbReference>
<evidence type="ECO:0000259" key="9">
    <source>
        <dbReference type="PROSITE" id="PS50262"/>
    </source>
</evidence>
<dbReference type="PANTHER" id="PTHR45695">
    <property type="entry name" value="LEUCOKININ RECEPTOR-RELATED"/>
    <property type="match status" value="1"/>
</dbReference>
<proteinExistence type="predicted"/>
<evidence type="ECO:0000256" key="4">
    <source>
        <dbReference type="ARBA" id="ARBA00023040"/>
    </source>
</evidence>
<evidence type="ECO:0000256" key="1">
    <source>
        <dbReference type="ARBA" id="ARBA00004141"/>
    </source>
</evidence>
<keyword evidence="7" id="KW-0807">Transducer</keyword>
<feature type="transmembrane region" description="Helical" evidence="8">
    <location>
        <begin position="73"/>
        <end position="98"/>
    </location>
</feature>
<evidence type="ECO:0000313" key="11">
    <source>
        <dbReference type="Proteomes" id="UP001186944"/>
    </source>
</evidence>
<dbReference type="GO" id="GO:0005886">
    <property type="term" value="C:plasma membrane"/>
    <property type="evidence" value="ECO:0007669"/>
    <property type="project" value="TreeGrafter"/>
</dbReference>
<comment type="subcellular location">
    <subcellularLocation>
        <location evidence="1">Membrane</location>
        <topology evidence="1">Multi-pass membrane protein</topology>
    </subcellularLocation>
</comment>
<dbReference type="InterPro" id="IPR000276">
    <property type="entry name" value="GPCR_Rhodpsn"/>
</dbReference>
<keyword evidence="5 8" id="KW-0472">Membrane</keyword>
<keyword evidence="11" id="KW-1185">Reference proteome</keyword>
<dbReference type="InterPro" id="IPR017452">
    <property type="entry name" value="GPCR_Rhodpsn_7TM"/>
</dbReference>
<evidence type="ECO:0000313" key="10">
    <source>
        <dbReference type="EMBL" id="KAK3089852.1"/>
    </source>
</evidence>
<evidence type="ECO:0000256" key="8">
    <source>
        <dbReference type="SAM" id="Phobius"/>
    </source>
</evidence>
<dbReference type="Proteomes" id="UP001186944">
    <property type="component" value="Unassembled WGS sequence"/>
</dbReference>
<feature type="transmembrane region" description="Helical" evidence="8">
    <location>
        <begin position="169"/>
        <end position="189"/>
    </location>
</feature>
<dbReference type="SUPFAM" id="SSF81321">
    <property type="entry name" value="Family A G protein-coupled receptor-like"/>
    <property type="match status" value="1"/>
</dbReference>
<evidence type="ECO:0000256" key="3">
    <source>
        <dbReference type="ARBA" id="ARBA00022989"/>
    </source>
</evidence>
<name>A0AA88XPJ1_PINIB</name>
<evidence type="ECO:0000256" key="6">
    <source>
        <dbReference type="ARBA" id="ARBA00023170"/>
    </source>
</evidence>
<dbReference type="PRINTS" id="PR00237">
    <property type="entry name" value="GPCRRHODOPSN"/>
</dbReference>
<dbReference type="PANTHER" id="PTHR45695:SF28">
    <property type="entry name" value="G-PROTEIN COUPLED RECEPTORS FAMILY 1 PROFILE DOMAIN-CONTAINING PROTEIN"/>
    <property type="match status" value="1"/>
</dbReference>
<dbReference type="GO" id="GO:0004930">
    <property type="term" value="F:G protein-coupled receptor activity"/>
    <property type="evidence" value="ECO:0007669"/>
    <property type="project" value="UniProtKB-KW"/>
</dbReference>
<keyword evidence="3 8" id="KW-1133">Transmembrane helix</keyword>